<keyword evidence="2" id="KW-1185">Reference proteome</keyword>
<accession>A0ACB9DD52</accession>
<name>A0ACB9DD52_9ASTR</name>
<gene>
    <name evidence="1" type="ORF">L1987_57564</name>
</gene>
<proteinExistence type="predicted"/>
<dbReference type="Proteomes" id="UP001056120">
    <property type="component" value="Linkage Group LG19"/>
</dbReference>
<evidence type="ECO:0000313" key="1">
    <source>
        <dbReference type="EMBL" id="KAI3744482.1"/>
    </source>
</evidence>
<sequence length="75" mass="8321">MVFGQSMPLQESFVEQSMESSPVAIDELSNSVPVNEERASVLFNPKNNTRSLQSPVLFSISADSDFLSRFKNPVI</sequence>
<comment type="caution">
    <text evidence="1">The sequence shown here is derived from an EMBL/GenBank/DDBJ whole genome shotgun (WGS) entry which is preliminary data.</text>
</comment>
<organism evidence="1 2">
    <name type="scientific">Smallanthus sonchifolius</name>
    <dbReference type="NCBI Taxonomy" id="185202"/>
    <lineage>
        <taxon>Eukaryota</taxon>
        <taxon>Viridiplantae</taxon>
        <taxon>Streptophyta</taxon>
        <taxon>Embryophyta</taxon>
        <taxon>Tracheophyta</taxon>
        <taxon>Spermatophyta</taxon>
        <taxon>Magnoliopsida</taxon>
        <taxon>eudicotyledons</taxon>
        <taxon>Gunneridae</taxon>
        <taxon>Pentapetalae</taxon>
        <taxon>asterids</taxon>
        <taxon>campanulids</taxon>
        <taxon>Asterales</taxon>
        <taxon>Asteraceae</taxon>
        <taxon>Asteroideae</taxon>
        <taxon>Heliantheae alliance</taxon>
        <taxon>Millerieae</taxon>
        <taxon>Smallanthus</taxon>
    </lineage>
</organism>
<reference evidence="2" key="1">
    <citation type="journal article" date="2022" name="Mol. Ecol. Resour.">
        <title>The genomes of chicory, endive, great burdock and yacon provide insights into Asteraceae palaeo-polyploidization history and plant inulin production.</title>
        <authorList>
            <person name="Fan W."/>
            <person name="Wang S."/>
            <person name="Wang H."/>
            <person name="Wang A."/>
            <person name="Jiang F."/>
            <person name="Liu H."/>
            <person name="Zhao H."/>
            <person name="Xu D."/>
            <person name="Zhang Y."/>
        </authorList>
    </citation>
    <scope>NUCLEOTIDE SEQUENCE [LARGE SCALE GENOMIC DNA]</scope>
    <source>
        <strain evidence="2">cv. Yunnan</strain>
    </source>
</reference>
<reference evidence="1 2" key="2">
    <citation type="journal article" date="2022" name="Mol. Ecol. Resour.">
        <title>The genomes of chicory, endive, great burdock and yacon provide insights into Asteraceae paleo-polyploidization history and plant inulin production.</title>
        <authorList>
            <person name="Fan W."/>
            <person name="Wang S."/>
            <person name="Wang H."/>
            <person name="Wang A."/>
            <person name="Jiang F."/>
            <person name="Liu H."/>
            <person name="Zhao H."/>
            <person name="Xu D."/>
            <person name="Zhang Y."/>
        </authorList>
    </citation>
    <scope>NUCLEOTIDE SEQUENCE [LARGE SCALE GENOMIC DNA]</scope>
    <source>
        <strain evidence="2">cv. Yunnan</strain>
        <tissue evidence="1">Leaves</tissue>
    </source>
</reference>
<evidence type="ECO:0000313" key="2">
    <source>
        <dbReference type="Proteomes" id="UP001056120"/>
    </source>
</evidence>
<dbReference type="EMBL" id="CM042036">
    <property type="protein sequence ID" value="KAI3744482.1"/>
    <property type="molecule type" value="Genomic_DNA"/>
</dbReference>
<protein>
    <submittedName>
        <fullName evidence="1">Uncharacterized protein</fullName>
    </submittedName>
</protein>